<dbReference type="InterPro" id="IPR036388">
    <property type="entry name" value="WH-like_DNA-bd_sf"/>
</dbReference>
<dbReference type="InterPro" id="IPR002852">
    <property type="entry name" value="UPF0251"/>
</dbReference>
<reference evidence="3 4" key="1">
    <citation type="journal article" date="2018" name="Front. Microbiol.">
        <title>Phylogeny of Vibrio vulnificus from the Analysis of the Core-Genome: Implications for Intra-Species Taxonomy.</title>
        <authorList>
            <person name="Roig F.J."/>
            <person name="Gonzalez-Candelas F."/>
            <person name="Sanjuan E."/>
            <person name="Fouz B."/>
            <person name="Feil E.J."/>
            <person name="Llorens C."/>
            <person name="Baker-Austin C."/>
            <person name="Oliver J.D."/>
            <person name="Danin-Poleg Y."/>
            <person name="Gibas C.J."/>
            <person name="Kashi Y."/>
            <person name="Gulig P.A."/>
            <person name="Morrison S.S."/>
            <person name="Amaro C."/>
        </authorList>
    </citation>
    <scope>NUCLEOTIDE SEQUENCE [LARGE SCALE GENOMIC DNA]</scope>
    <source>
        <strain evidence="3 4">CECT4608</strain>
    </source>
</reference>
<organism evidence="3 4">
    <name type="scientific">Vibrio vulnificus</name>
    <dbReference type="NCBI Taxonomy" id="672"/>
    <lineage>
        <taxon>Bacteria</taxon>
        <taxon>Pseudomonadati</taxon>
        <taxon>Pseudomonadota</taxon>
        <taxon>Gammaproteobacteria</taxon>
        <taxon>Vibrionales</taxon>
        <taxon>Vibrionaceae</taxon>
        <taxon>Vibrio</taxon>
    </lineage>
</organism>
<evidence type="ECO:0000313" key="3">
    <source>
        <dbReference type="EMBL" id="POB48790.1"/>
    </source>
</evidence>
<dbReference type="Proteomes" id="UP000237466">
    <property type="component" value="Unassembled WGS sequence"/>
</dbReference>
<dbReference type="AlphaFoldDB" id="A0A2S3R506"/>
<dbReference type="HAMAP" id="MF_00674">
    <property type="entry name" value="UPF0251"/>
    <property type="match status" value="1"/>
</dbReference>
<dbReference type="PANTHER" id="PTHR37478">
    <property type="match status" value="1"/>
</dbReference>
<evidence type="ECO:0000313" key="4">
    <source>
        <dbReference type="Proteomes" id="UP000237466"/>
    </source>
</evidence>
<name>A0A2S3R506_VIBVL</name>
<comment type="similarity">
    <text evidence="1 2">Belongs to the UPF0251 family.</text>
</comment>
<dbReference type="Pfam" id="PF02001">
    <property type="entry name" value="DUF134"/>
    <property type="match status" value="1"/>
</dbReference>
<proteinExistence type="inferred from homology"/>
<dbReference type="EMBL" id="PDGH01000058">
    <property type="protein sequence ID" value="POB48790.1"/>
    <property type="molecule type" value="Genomic_DNA"/>
</dbReference>
<dbReference type="PANTHER" id="PTHR37478:SF2">
    <property type="entry name" value="UPF0251 PROTEIN TK0562"/>
    <property type="match status" value="1"/>
</dbReference>
<dbReference type="Gene3D" id="1.10.10.10">
    <property type="entry name" value="Winged helix-like DNA-binding domain superfamily/Winged helix DNA-binding domain"/>
    <property type="match status" value="1"/>
</dbReference>
<sequence>MLITNLQCACHIEEAPMPRPKKPRTIGCLPKASCFKPNGIPAHNLPRIALEADELEALRLADVLQLHQLEAAQSMGVSRQTFGNIIKRARNKVALCLVEGKVLTLPNQSQDKEKEA</sequence>
<evidence type="ECO:0000256" key="1">
    <source>
        <dbReference type="ARBA" id="ARBA00009350"/>
    </source>
</evidence>
<accession>A0A2S3R506</accession>
<comment type="caution">
    <text evidence="3">The sequence shown here is derived from an EMBL/GenBank/DDBJ whole genome shotgun (WGS) entry which is preliminary data.</text>
</comment>
<evidence type="ECO:0000256" key="2">
    <source>
        <dbReference type="HAMAP-Rule" id="MF_00674"/>
    </source>
</evidence>
<gene>
    <name evidence="3" type="ORF">CRN52_07260</name>
</gene>
<protein>
    <recommendedName>
        <fullName evidence="2">UPF0251 protein CRN52_07260</fullName>
    </recommendedName>
</protein>